<dbReference type="InterPro" id="IPR006120">
    <property type="entry name" value="Resolvase_HTH_dom"/>
</dbReference>
<dbReference type="Pfam" id="PF02796">
    <property type="entry name" value="HTH_7"/>
    <property type="match status" value="1"/>
</dbReference>
<sequence>MFVIYKLDRLARSTKQLYTIHEDLEQKGVNFVSVSDSIDTTTAAGRAMFGMIAVFAEFERNLIRERTRAGLESAKKQGRTGGRPPLTEKQKQQIVTLFKGGERAIDIAKEYGIGRSTVYKVLNEVEGFEVK</sequence>
<reference evidence="4 5" key="1">
    <citation type="submission" date="2019-04" db="EMBL/GenBank/DDBJ databases">
        <title>Bacillus sediminilitoris sp. nov., isolated from a tidal flat sediment on the East China Sea.</title>
        <authorList>
            <person name="Wei Y."/>
            <person name="Mao H."/>
            <person name="Fang J."/>
        </authorList>
    </citation>
    <scope>NUCLEOTIDE SEQUENCE [LARGE SCALE GENOMIC DNA]</scope>
    <source>
        <strain evidence="4 5">DSL-17</strain>
    </source>
</reference>
<name>A0A4S4BQG7_9BACI</name>
<dbReference type="Gene3D" id="3.40.50.1390">
    <property type="entry name" value="Resolvase, N-terminal catalytic domain"/>
    <property type="match status" value="1"/>
</dbReference>
<accession>A0A4S4BQG7</accession>
<dbReference type="SUPFAM" id="SSF46689">
    <property type="entry name" value="Homeodomain-like"/>
    <property type="match status" value="1"/>
</dbReference>
<evidence type="ECO:0000256" key="2">
    <source>
        <dbReference type="ARBA" id="ARBA00023125"/>
    </source>
</evidence>
<dbReference type="Proteomes" id="UP000310334">
    <property type="component" value="Unassembled WGS sequence"/>
</dbReference>
<dbReference type="InterPro" id="IPR036162">
    <property type="entry name" value="Resolvase-like_N_sf"/>
</dbReference>
<dbReference type="PROSITE" id="PS51736">
    <property type="entry name" value="RECOMBINASES_3"/>
    <property type="match status" value="1"/>
</dbReference>
<keyword evidence="5" id="KW-1185">Reference proteome</keyword>
<dbReference type="OrthoDB" id="9797501at2"/>
<comment type="similarity">
    <text evidence="1">Belongs to the site-specific recombinase resolvase family.</text>
</comment>
<dbReference type="SUPFAM" id="SSF53041">
    <property type="entry name" value="Resolvase-like"/>
    <property type="match status" value="1"/>
</dbReference>
<dbReference type="InterPro" id="IPR009057">
    <property type="entry name" value="Homeodomain-like_sf"/>
</dbReference>
<dbReference type="CDD" id="cd00569">
    <property type="entry name" value="HTH_Hin_like"/>
    <property type="match status" value="1"/>
</dbReference>
<dbReference type="AlphaFoldDB" id="A0A4S4BQG7"/>
<keyword evidence="3" id="KW-0233">DNA recombination</keyword>
<dbReference type="Gene3D" id="1.10.10.60">
    <property type="entry name" value="Homeodomain-like"/>
    <property type="match status" value="1"/>
</dbReference>
<protein>
    <submittedName>
        <fullName evidence="4">Recombinase family protein</fullName>
    </submittedName>
</protein>
<dbReference type="RefSeq" id="WP_136356953.1">
    <property type="nucleotide sequence ID" value="NZ_CP046266.1"/>
</dbReference>
<organism evidence="4 5">
    <name type="scientific">Metabacillus sediminilitoris</name>
    <dbReference type="NCBI Taxonomy" id="2567941"/>
    <lineage>
        <taxon>Bacteria</taxon>
        <taxon>Bacillati</taxon>
        <taxon>Bacillota</taxon>
        <taxon>Bacilli</taxon>
        <taxon>Bacillales</taxon>
        <taxon>Bacillaceae</taxon>
        <taxon>Metabacillus</taxon>
    </lineage>
</organism>
<dbReference type="PANTHER" id="PTHR30461">
    <property type="entry name" value="DNA-INVERTASE FROM LAMBDOID PROPHAGE"/>
    <property type="match status" value="1"/>
</dbReference>
<dbReference type="InterPro" id="IPR006119">
    <property type="entry name" value="Resolv_N"/>
</dbReference>
<dbReference type="GO" id="GO:0000150">
    <property type="term" value="F:DNA strand exchange activity"/>
    <property type="evidence" value="ECO:0007669"/>
    <property type="project" value="InterPro"/>
</dbReference>
<proteinExistence type="inferred from homology"/>
<evidence type="ECO:0000313" key="5">
    <source>
        <dbReference type="Proteomes" id="UP000310334"/>
    </source>
</evidence>
<evidence type="ECO:0000313" key="4">
    <source>
        <dbReference type="EMBL" id="THF77190.1"/>
    </source>
</evidence>
<gene>
    <name evidence="4" type="ORF">E6W99_19590</name>
</gene>
<dbReference type="EMBL" id="SSNT01000016">
    <property type="protein sequence ID" value="THF77190.1"/>
    <property type="molecule type" value="Genomic_DNA"/>
</dbReference>
<evidence type="ECO:0000256" key="1">
    <source>
        <dbReference type="ARBA" id="ARBA00009913"/>
    </source>
</evidence>
<comment type="caution">
    <text evidence="4">The sequence shown here is derived from an EMBL/GenBank/DDBJ whole genome shotgun (WGS) entry which is preliminary data.</text>
</comment>
<dbReference type="Pfam" id="PF00239">
    <property type="entry name" value="Resolvase"/>
    <property type="match status" value="1"/>
</dbReference>
<keyword evidence="2" id="KW-0238">DNA-binding</keyword>
<dbReference type="SMART" id="SM00857">
    <property type="entry name" value="Resolvase"/>
    <property type="match status" value="1"/>
</dbReference>
<dbReference type="GO" id="GO:0003677">
    <property type="term" value="F:DNA binding"/>
    <property type="evidence" value="ECO:0007669"/>
    <property type="project" value="UniProtKB-KW"/>
</dbReference>
<evidence type="ECO:0000256" key="3">
    <source>
        <dbReference type="ARBA" id="ARBA00023172"/>
    </source>
</evidence>
<dbReference type="PANTHER" id="PTHR30461:SF2">
    <property type="entry name" value="SERINE RECOMBINASE PINE-RELATED"/>
    <property type="match status" value="1"/>
</dbReference>
<dbReference type="InterPro" id="IPR050639">
    <property type="entry name" value="SSR_resolvase"/>
</dbReference>
<dbReference type="CDD" id="cd03768">
    <property type="entry name" value="SR_ResInv"/>
    <property type="match status" value="1"/>
</dbReference>